<keyword evidence="1" id="KW-0805">Transcription regulation</keyword>
<dbReference type="Gene3D" id="3.30.750.24">
    <property type="entry name" value="STAS domain"/>
    <property type="match status" value="1"/>
</dbReference>
<dbReference type="InterPro" id="IPR029016">
    <property type="entry name" value="GAF-like_dom_sf"/>
</dbReference>
<dbReference type="InterPro" id="IPR002645">
    <property type="entry name" value="STAS_dom"/>
</dbReference>
<dbReference type="Pfam" id="PF03861">
    <property type="entry name" value="ANTAR"/>
    <property type="match status" value="1"/>
</dbReference>
<protein>
    <recommendedName>
        <fullName evidence="3">STAS domain-containing protein</fullName>
    </recommendedName>
</protein>
<dbReference type="Gene3D" id="3.30.450.40">
    <property type="match status" value="1"/>
</dbReference>
<dbReference type="Gene3D" id="1.10.10.10">
    <property type="entry name" value="Winged helix-like DNA-binding domain superfamily/Winged helix DNA-binding domain"/>
    <property type="match status" value="1"/>
</dbReference>
<dbReference type="Proteomes" id="UP000184286">
    <property type="component" value="Unassembled WGS sequence"/>
</dbReference>
<accession>A0A1V6MX26</accession>
<evidence type="ECO:0000256" key="1">
    <source>
        <dbReference type="ARBA" id="ARBA00023015"/>
    </source>
</evidence>
<sequence>MIHPYREAPLLMMSDQPSRAGEPPAPLMMKASPLDGESLGQVTFLRVRGTLDASNADDFSHALASHLAHAEVTETHAVLDMTDMYLSSAAAVRALDQVTRGLAAAGRPLPVVQPRPHVREALRLAGLPGIRPHATVESALRGLRDAPDSGPVTARADLPHPPAVGDLHAEVRGLRAKLRSSALIGVAQGILVERYGLPGAAVAFDLLSGASQHCNVPVRVLASALVTTPPPGRSPAWSEHPPVPTAPFLRRADVSPVERRRVLDAAALEALAVTGARSVDLLCVQEAQDTLVLEARCNLGEAFADEFAEVSHVRAPCTVAHSTLRRVVVESVATDPVLAGPRMREVLLAEGTRSLYCAPLIGEAGTSVGVVSAHWPAAGRWLSGPQERALETLARDVATWHEWYRRSVVADALDHLHRRARP</sequence>
<dbReference type="InterPro" id="IPR036388">
    <property type="entry name" value="WH-like_DNA-bd_sf"/>
</dbReference>
<dbReference type="STRING" id="114686.BM536_006575"/>
<reference evidence="4 5" key="2">
    <citation type="submission" date="2017-02" db="EMBL/GenBank/DDBJ databases">
        <title>Draft genome sequence of Streptomyces phaeoluteigriseus type strain DSM41896.</title>
        <authorList>
            <person name="Salih T.S."/>
            <person name="Algora Gallardo L."/>
            <person name="Melo Santos T."/>
            <person name="Filgueira Martinez S."/>
            <person name="Herron P.R."/>
        </authorList>
    </citation>
    <scope>NUCLEOTIDE SEQUENCE [LARGE SCALE GENOMIC DNA]</scope>
    <source>
        <strain evidence="4 5">DSM 41896</strain>
    </source>
</reference>
<dbReference type="AlphaFoldDB" id="A0A1V6MX26"/>
<dbReference type="GO" id="GO:0003723">
    <property type="term" value="F:RNA binding"/>
    <property type="evidence" value="ECO:0007669"/>
    <property type="project" value="InterPro"/>
</dbReference>
<evidence type="ECO:0000256" key="2">
    <source>
        <dbReference type="ARBA" id="ARBA00023163"/>
    </source>
</evidence>
<gene>
    <name evidence="4" type="ORF">BM536_006575</name>
</gene>
<organism evidence="4 5">
    <name type="scientific">Streptomyces phaeoluteigriseus</name>
    <dbReference type="NCBI Taxonomy" id="114686"/>
    <lineage>
        <taxon>Bacteria</taxon>
        <taxon>Bacillati</taxon>
        <taxon>Actinomycetota</taxon>
        <taxon>Actinomycetes</taxon>
        <taxon>Kitasatosporales</taxon>
        <taxon>Streptomycetaceae</taxon>
        <taxon>Streptomyces</taxon>
        <taxon>Streptomyces aurantiacus group</taxon>
    </lineage>
</organism>
<dbReference type="PROSITE" id="PS50801">
    <property type="entry name" value="STAS"/>
    <property type="match status" value="1"/>
</dbReference>
<dbReference type="InterPro" id="IPR005561">
    <property type="entry name" value="ANTAR"/>
</dbReference>
<dbReference type="InterPro" id="IPR036513">
    <property type="entry name" value="STAS_dom_sf"/>
</dbReference>
<dbReference type="SMART" id="SM01012">
    <property type="entry name" value="ANTAR"/>
    <property type="match status" value="1"/>
</dbReference>
<evidence type="ECO:0000259" key="3">
    <source>
        <dbReference type="PROSITE" id="PS50801"/>
    </source>
</evidence>
<feature type="domain" description="STAS" evidence="3">
    <location>
        <begin position="42"/>
        <end position="150"/>
    </location>
</feature>
<name>A0A1V6MX26_9ACTN</name>
<evidence type="ECO:0000313" key="4">
    <source>
        <dbReference type="EMBL" id="OQD57011.1"/>
    </source>
</evidence>
<reference evidence="5" key="1">
    <citation type="submission" date="2016-11" db="EMBL/GenBank/DDBJ databases">
        <authorList>
            <person name="Schniete J.K."/>
            <person name="Salih T."/>
            <person name="Algora Gallardo L."/>
            <person name="Martinez Fernandez S."/>
            <person name="Herron P.R."/>
        </authorList>
    </citation>
    <scope>NUCLEOTIDE SEQUENCE [LARGE SCALE GENOMIC DNA]</scope>
    <source>
        <strain evidence="5">DSM 41896</strain>
    </source>
</reference>
<proteinExistence type="predicted"/>
<dbReference type="SUPFAM" id="SSF52091">
    <property type="entry name" value="SpoIIaa-like"/>
    <property type="match status" value="1"/>
</dbReference>
<dbReference type="Pfam" id="PF01740">
    <property type="entry name" value="STAS"/>
    <property type="match status" value="1"/>
</dbReference>
<dbReference type="CDD" id="cd07043">
    <property type="entry name" value="STAS_anti-anti-sigma_factors"/>
    <property type="match status" value="1"/>
</dbReference>
<dbReference type="Pfam" id="PF01590">
    <property type="entry name" value="GAF"/>
    <property type="match status" value="1"/>
</dbReference>
<comment type="caution">
    <text evidence="4">The sequence shown here is derived from an EMBL/GenBank/DDBJ whole genome shotgun (WGS) entry which is preliminary data.</text>
</comment>
<keyword evidence="2" id="KW-0804">Transcription</keyword>
<dbReference type="SUPFAM" id="SSF55781">
    <property type="entry name" value="GAF domain-like"/>
    <property type="match status" value="1"/>
</dbReference>
<dbReference type="InterPro" id="IPR003018">
    <property type="entry name" value="GAF"/>
</dbReference>
<evidence type="ECO:0000313" key="5">
    <source>
        <dbReference type="Proteomes" id="UP000184286"/>
    </source>
</evidence>
<dbReference type="EMBL" id="MPOH02000006">
    <property type="protein sequence ID" value="OQD57011.1"/>
    <property type="molecule type" value="Genomic_DNA"/>
</dbReference>